<evidence type="ECO:0000256" key="4">
    <source>
        <dbReference type="ARBA" id="ARBA00022679"/>
    </source>
</evidence>
<protein>
    <recommendedName>
        <fullName evidence="3">RING-type E3 ubiquitin transferase</fullName>
        <ecNumber evidence="3">2.3.2.27</ecNumber>
    </recommendedName>
</protein>
<evidence type="ECO:0000256" key="9">
    <source>
        <dbReference type="ARBA" id="ARBA00023136"/>
    </source>
</evidence>
<dbReference type="PANTHER" id="PTHR46905">
    <property type="entry name" value="RING-H2 FINGER PROTEIN ATL78"/>
    <property type="match status" value="1"/>
</dbReference>
<organism evidence="14 15">
    <name type="scientific">Cynara cardunculus var. scolymus</name>
    <name type="common">Globe artichoke</name>
    <name type="synonym">Cynara scolymus</name>
    <dbReference type="NCBI Taxonomy" id="59895"/>
    <lineage>
        <taxon>Eukaryota</taxon>
        <taxon>Viridiplantae</taxon>
        <taxon>Streptophyta</taxon>
        <taxon>Embryophyta</taxon>
        <taxon>Tracheophyta</taxon>
        <taxon>Spermatophyta</taxon>
        <taxon>Magnoliopsida</taxon>
        <taxon>eudicotyledons</taxon>
        <taxon>Gunneridae</taxon>
        <taxon>Pentapetalae</taxon>
        <taxon>asterids</taxon>
        <taxon>campanulids</taxon>
        <taxon>Asterales</taxon>
        <taxon>Asteraceae</taxon>
        <taxon>Carduoideae</taxon>
        <taxon>Cardueae</taxon>
        <taxon>Carduinae</taxon>
        <taxon>Cynara</taxon>
    </lineage>
</organism>
<keyword evidence="5 12" id="KW-0812">Transmembrane</keyword>
<evidence type="ECO:0000256" key="8">
    <source>
        <dbReference type="ARBA" id="ARBA00022989"/>
    </source>
</evidence>
<evidence type="ECO:0000256" key="12">
    <source>
        <dbReference type="SAM" id="Phobius"/>
    </source>
</evidence>
<evidence type="ECO:0000313" key="15">
    <source>
        <dbReference type="Proteomes" id="UP000243975"/>
    </source>
</evidence>
<keyword evidence="15" id="KW-1185">Reference proteome</keyword>
<evidence type="ECO:0000256" key="3">
    <source>
        <dbReference type="ARBA" id="ARBA00012483"/>
    </source>
</evidence>
<reference evidence="14 15" key="1">
    <citation type="journal article" date="2016" name="Sci. Rep.">
        <title>The genome sequence of the outbreeding globe artichoke constructed de novo incorporating a phase-aware low-pass sequencing strategy of F1 progeny.</title>
        <authorList>
            <person name="Scaglione D."/>
            <person name="Reyes-Chin-Wo S."/>
            <person name="Acquadro A."/>
            <person name="Froenicke L."/>
            <person name="Portis E."/>
            <person name="Beitel C."/>
            <person name="Tirone M."/>
            <person name="Mauro R."/>
            <person name="Lo Monaco A."/>
            <person name="Mauromicale G."/>
            <person name="Faccioli P."/>
            <person name="Cattivelli L."/>
            <person name="Rieseberg L."/>
            <person name="Michelmore R."/>
            <person name="Lanteri S."/>
        </authorList>
    </citation>
    <scope>NUCLEOTIDE SEQUENCE [LARGE SCALE GENOMIC DNA]</scope>
    <source>
        <strain evidence="14">2C</strain>
    </source>
</reference>
<dbReference type="GO" id="GO:0008270">
    <property type="term" value="F:zinc ion binding"/>
    <property type="evidence" value="ECO:0007669"/>
    <property type="project" value="UniProtKB-KW"/>
</dbReference>
<gene>
    <name evidence="14" type="ORF">Ccrd_010054</name>
</gene>
<comment type="caution">
    <text evidence="14">The sequence shown here is derived from an EMBL/GenBank/DDBJ whole genome shotgun (WGS) entry which is preliminary data.</text>
</comment>
<comment type="subcellular location">
    <subcellularLocation>
        <location evidence="2">Membrane</location>
        <topology evidence="2">Single-pass membrane protein</topology>
    </subcellularLocation>
</comment>
<feature type="transmembrane region" description="Helical" evidence="12">
    <location>
        <begin position="6"/>
        <end position="26"/>
    </location>
</feature>
<dbReference type="InterPro" id="IPR044602">
    <property type="entry name" value="ATL10/ATL72-79-like"/>
</dbReference>
<dbReference type="EMBL" id="LEKV01000089">
    <property type="protein sequence ID" value="KVI11533.1"/>
    <property type="molecule type" value="Genomic_DNA"/>
</dbReference>
<evidence type="ECO:0000256" key="11">
    <source>
        <dbReference type="PROSITE-ProRule" id="PRU00175"/>
    </source>
</evidence>
<feature type="domain" description="RING-type" evidence="13">
    <location>
        <begin position="73"/>
        <end position="115"/>
    </location>
</feature>
<dbReference type="Proteomes" id="UP000243975">
    <property type="component" value="Unassembled WGS sequence"/>
</dbReference>
<dbReference type="SMART" id="SM00184">
    <property type="entry name" value="RING"/>
    <property type="match status" value="1"/>
</dbReference>
<evidence type="ECO:0000259" key="13">
    <source>
        <dbReference type="PROSITE" id="PS50089"/>
    </source>
</evidence>
<evidence type="ECO:0000313" key="14">
    <source>
        <dbReference type="EMBL" id="KVI11533.1"/>
    </source>
</evidence>
<dbReference type="SUPFAM" id="SSF57850">
    <property type="entry name" value="RING/U-box"/>
    <property type="match status" value="1"/>
</dbReference>
<comment type="similarity">
    <text evidence="10">Belongs to the RING-type zinc finger family. ATL subfamily.</text>
</comment>
<dbReference type="EC" id="2.3.2.27" evidence="3"/>
<evidence type="ECO:0000256" key="2">
    <source>
        <dbReference type="ARBA" id="ARBA00004167"/>
    </source>
</evidence>
<dbReference type="GO" id="GO:0061630">
    <property type="term" value="F:ubiquitin protein ligase activity"/>
    <property type="evidence" value="ECO:0007669"/>
    <property type="project" value="UniProtKB-EC"/>
</dbReference>
<dbReference type="InterPro" id="IPR001841">
    <property type="entry name" value="Znf_RING"/>
</dbReference>
<accession>A0A118K714</accession>
<dbReference type="Pfam" id="PF13639">
    <property type="entry name" value="zf-RING_2"/>
    <property type="match status" value="1"/>
</dbReference>
<name>A0A118K714_CYNCS</name>
<dbReference type="Gramene" id="KVI11533">
    <property type="protein sequence ID" value="KVI11533"/>
    <property type="gene ID" value="Ccrd_010054"/>
</dbReference>
<proteinExistence type="inferred from homology"/>
<keyword evidence="11" id="KW-0863">Zinc-finger</keyword>
<dbReference type="GO" id="GO:0016567">
    <property type="term" value="P:protein ubiquitination"/>
    <property type="evidence" value="ECO:0007669"/>
    <property type="project" value="InterPro"/>
</dbReference>
<keyword evidence="6" id="KW-0479">Metal-binding</keyword>
<evidence type="ECO:0000256" key="1">
    <source>
        <dbReference type="ARBA" id="ARBA00000900"/>
    </source>
</evidence>
<dbReference type="PROSITE" id="PS50089">
    <property type="entry name" value="ZF_RING_2"/>
    <property type="match status" value="1"/>
</dbReference>
<evidence type="ECO:0000256" key="5">
    <source>
        <dbReference type="ARBA" id="ARBA00022692"/>
    </source>
</evidence>
<dbReference type="GO" id="GO:0016020">
    <property type="term" value="C:membrane"/>
    <property type="evidence" value="ECO:0007669"/>
    <property type="project" value="UniProtKB-SubCell"/>
</dbReference>
<keyword evidence="8 12" id="KW-1133">Transmembrane helix</keyword>
<keyword evidence="7" id="KW-0862">Zinc</keyword>
<evidence type="ECO:0000256" key="10">
    <source>
        <dbReference type="ARBA" id="ARBA00024209"/>
    </source>
</evidence>
<keyword evidence="4" id="KW-0808">Transferase</keyword>
<dbReference type="OMA" id="HCSHEFH"/>
<dbReference type="AlphaFoldDB" id="A0A118K714"/>
<evidence type="ECO:0000256" key="7">
    <source>
        <dbReference type="ARBA" id="ARBA00022833"/>
    </source>
</evidence>
<sequence>MNLIVNIMWIVLLCGLIASFGVFQVMRYAIQRRRTSEVTTQTLEDPVGLEKSVVVQISTRVLGSEVKISVTECTICLETFEDGENVRVLPHCSHEFHVGCIDKWFESHCSCPNCRNCLLEQPVDSVVAISQPMLNIHGEHMV</sequence>
<keyword evidence="9 12" id="KW-0472">Membrane</keyword>
<dbReference type="PANTHER" id="PTHR46905:SF7">
    <property type="entry name" value="RING-H2 FINGER PROTEIN ATL78"/>
    <property type="match status" value="1"/>
</dbReference>
<comment type="catalytic activity">
    <reaction evidence="1">
        <text>S-ubiquitinyl-[E2 ubiquitin-conjugating enzyme]-L-cysteine + [acceptor protein]-L-lysine = [E2 ubiquitin-conjugating enzyme]-L-cysteine + N(6)-ubiquitinyl-[acceptor protein]-L-lysine.</text>
        <dbReference type="EC" id="2.3.2.27"/>
    </reaction>
</comment>
<dbReference type="InterPro" id="IPR013083">
    <property type="entry name" value="Znf_RING/FYVE/PHD"/>
</dbReference>
<dbReference type="Gene3D" id="3.30.40.10">
    <property type="entry name" value="Zinc/RING finger domain, C3HC4 (zinc finger)"/>
    <property type="match status" value="1"/>
</dbReference>
<evidence type="ECO:0000256" key="6">
    <source>
        <dbReference type="ARBA" id="ARBA00022723"/>
    </source>
</evidence>